<organism evidence="1 2">
    <name type="scientific">Plakobranchus ocellatus</name>
    <dbReference type="NCBI Taxonomy" id="259542"/>
    <lineage>
        <taxon>Eukaryota</taxon>
        <taxon>Metazoa</taxon>
        <taxon>Spiralia</taxon>
        <taxon>Lophotrochozoa</taxon>
        <taxon>Mollusca</taxon>
        <taxon>Gastropoda</taxon>
        <taxon>Heterobranchia</taxon>
        <taxon>Euthyneura</taxon>
        <taxon>Panpulmonata</taxon>
        <taxon>Sacoglossa</taxon>
        <taxon>Placobranchoidea</taxon>
        <taxon>Plakobranchidae</taxon>
        <taxon>Plakobranchus</taxon>
    </lineage>
</organism>
<reference evidence="1 2" key="1">
    <citation type="journal article" date="2021" name="Elife">
        <title>Chloroplast acquisition without the gene transfer in kleptoplastic sea slugs, Plakobranchus ocellatus.</title>
        <authorList>
            <person name="Maeda T."/>
            <person name="Takahashi S."/>
            <person name="Yoshida T."/>
            <person name="Shimamura S."/>
            <person name="Takaki Y."/>
            <person name="Nagai Y."/>
            <person name="Toyoda A."/>
            <person name="Suzuki Y."/>
            <person name="Arimoto A."/>
            <person name="Ishii H."/>
            <person name="Satoh N."/>
            <person name="Nishiyama T."/>
            <person name="Hasebe M."/>
            <person name="Maruyama T."/>
            <person name="Minagawa J."/>
            <person name="Obokata J."/>
            <person name="Shigenobu S."/>
        </authorList>
    </citation>
    <scope>NUCLEOTIDE SEQUENCE [LARGE SCALE GENOMIC DNA]</scope>
</reference>
<accession>A0AAV3XYA5</accession>
<dbReference type="AlphaFoldDB" id="A0AAV3XYA5"/>
<sequence>MHTVYVAQNKAMAYPIFLDNLKSARRGTAEIASNVLSDISQPAPCFDYAVQHKQTTPTFLHSGASPMEGSSACCLSSDKFGLPFMSPWLNLYSNLMHSHFLQFQCVHGDANNDTAASTTKFLQETHAPPSSQGGNQQKLPLQTMYQGMASRSLSTFPQNVADVLCFERPPSFDTSRSAATKQID</sequence>
<gene>
    <name evidence="1" type="ORF">PoB_000183800</name>
</gene>
<evidence type="ECO:0000313" key="2">
    <source>
        <dbReference type="Proteomes" id="UP000735302"/>
    </source>
</evidence>
<comment type="caution">
    <text evidence="1">The sequence shown here is derived from an EMBL/GenBank/DDBJ whole genome shotgun (WGS) entry which is preliminary data.</text>
</comment>
<name>A0AAV3XYA5_9GAST</name>
<proteinExistence type="predicted"/>
<dbReference type="EMBL" id="BLXT01000264">
    <property type="protein sequence ID" value="GFN75332.1"/>
    <property type="molecule type" value="Genomic_DNA"/>
</dbReference>
<dbReference type="Proteomes" id="UP000735302">
    <property type="component" value="Unassembled WGS sequence"/>
</dbReference>
<evidence type="ECO:0000313" key="1">
    <source>
        <dbReference type="EMBL" id="GFN75332.1"/>
    </source>
</evidence>
<keyword evidence="2" id="KW-1185">Reference proteome</keyword>
<protein>
    <submittedName>
        <fullName evidence="1">Uncharacterized protein</fullName>
    </submittedName>
</protein>